<dbReference type="RefSeq" id="WP_047215622.1">
    <property type="nucleotide sequence ID" value="NZ_CP011568.3"/>
</dbReference>
<evidence type="ECO:0000259" key="7">
    <source>
        <dbReference type="Pfam" id="PF00460"/>
    </source>
</evidence>
<proteinExistence type="inferred from homology"/>
<evidence type="ECO:0000256" key="4">
    <source>
        <dbReference type="ARBA" id="ARBA00038560"/>
    </source>
</evidence>
<comment type="subcellular location">
    <subcellularLocation>
        <location evidence="1 6">Bacterial flagellum basal body</location>
    </subcellularLocation>
</comment>
<reference evidence="11" key="1">
    <citation type="submission" date="2015-06" db="EMBL/GenBank/DDBJ databases">
        <authorList>
            <person name="Lim Y.L."/>
            <person name="Ee R."/>
            <person name="Yong D."/>
            <person name="How K.Y."/>
            <person name="Yin W.F."/>
            <person name="Chan K.G."/>
        </authorList>
    </citation>
    <scope>NUCLEOTIDE SEQUENCE [LARGE SCALE GENOMIC DNA]</scope>
    <source>
        <strain evidence="11">DSM 25325</strain>
    </source>
</reference>
<dbReference type="EMBL" id="CP011568">
    <property type="protein sequence ID" value="AKJ69713.1"/>
    <property type="molecule type" value="Genomic_DNA"/>
</dbReference>
<keyword evidence="3 6" id="KW-0975">Bacterial flagellum</keyword>
<organism evidence="10 11">
    <name type="scientific">Pandoraea thiooxydans</name>
    <dbReference type="NCBI Taxonomy" id="445709"/>
    <lineage>
        <taxon>Bacteria</taxon>
        <taxon>Pseudomonadati</taxon>
        <taxon>Pseudomonadota</taxon>
        <taxon>Betaproteobacteria</taxon>
        <taxon>Burkholderiales</taxon>
        <taxon>Burkholderiaceae</taxon>
        <taxon>Pandoraea</taxon>
    </lineage>
</organism>
<evidence type="ECO:0000259" key="8">
    <source>
        <dbReference type="Pfam" id="PF06429"/>
    </source>
</evidence>
<dbReference type="InterPro" id="IPR037925">
    <property type="entry name" value="FlgE/F/G-like"/>
</dbReference>
<evidence type="ECO:0000256" key="2">
    <source>
        <dbReference type="ARBA" id="ARBA00009677"/>
    </source>
</evidence>
<dbReference type="SUPFAM" id="SSF117143">
    <property type="entry name" value="Flagellar hook protein flgE"/>
    <property type="match status" value="1"/>
</dbReference>
<keyword evidence="10" id="KW-0969">Cilium</keyword>
<protein>
    <recommendedName>
        <fullName evidence="5 6">Flagellar basal-body rod protein FlgF</fullName>
    </recommendedName>
</protein>
<sequence length="247" mass="25346">MDRVIYLALSGAQQAFEQQAVTENNVANVSTPGFRAQLSAYRQVPVVGGSGDPTRVFVTASTPGADFTPGPIMQTGRPLDVAVQGDGWLAVNTANGGEAYTRAGDIQINPDGGQLTINGLPVMGSSGPLAVPPGAAITIAKDGTISALGQGDPPNSVAVIGQLKLVNPPTSSLVRGDDGLFRLVSGQPAPADPNVTVLSGALEGSNVNPVTGMVDMIAQARDFQMHMKVLQNADTNDQSANQLLSFN</sequence>
<keyword evidence="10" id="KW-0966">Cell projection</keyword>
<evidence type="ECO:0000313" key="11">
    <source>
        <dbReference type="Proteomes" id="UP000036700"/>
    </source>
</evidence>
<evidence type="ECO:0000256" key="6">
    <source>
        <dbReference type="RuleBase" id="RU362116"/>
    </source>
</evidence>
<dbReference type="Pfam" id="PF22692">
    <property type="entry name" value="LlgE_F_G_D1"/>
    <property type="match status" value="1"/>
</dbReference>
<dbReference type="Pfam" id="PF06429">
    <property type="entry name" value="Flg_bbr_C"/>
    <property type="match status" value="1"/>
</dbReference>
<evidence type="ECO:0000256" key="5">
    <source>
        <dbReference type="ARBA" id="ARBA00040228"/>
    </source>
</evidence>
<dbReference type="InterPro" id="IPR020013">
    <property type="entry name" value="Flagellar_FlgE/F/G"/>
</dbReference>
<name>A0A0G3ERK5_9BURK</name>
<evidence type="ECO:0000256" key="1">
    <source>
        <dbReference type="ARBA" id="ARBA00004117"/>
    </source>
</evidence>
<keyword evidence="10" id="KW-0282">Flagellum</keyword>
<dbReference type="GO" id="GO:0071978">
    <property type="term" value="P:bacterial-type flagellum-dependent swarming motility"/>
    <property type="evidence" value="ECO:0007669"/>
    <property type="project" value="TreeGrafter"/>
</dbReference>
<dbReference type="KEGG" id="ptx:ABW99_17380"/>
<feature type="domain" description="Flagellar basal-body/hook protein C-terminal" evidence="8">
    <location>
        <begin position="199"/>
        <end position="243"/>
    </location>
</feature>
<dbReference type="Pfam" id="PF00460">
    <property type="entry name" value="Flg_bb_rod"/>
    <property type="match status" value="1"/>
</dbReference>
<dbReference type="Proteomes" id="UP000036700">
    <property type="component" value="Chromosome"/>
</dbReference>
<evidence type="ECO:0000259" key="9">
    <source>
        <dbReference type="Pfam" id="PF22692"/>
    </source>
</evidence>
<dbReference type="InterPro" id="IPR053967">
    <property type="entry name" value="LlgE_F_G-like_D1"/>
</dbReference>
<dbReference type="PANTHER" id="PTHR30435:SF18">
    <property type="entry name" value="FLAGELLAR BASAL-BODY ROD PROTEIN FLGF"/>
    <property type="match status" value="1"/>
</dbReference>
<dbReference type="PANTHER" id="PTHR30435">
    <property type="entry name" value="FLAGELLAR PROTEIN"/>
    <property type="match status" value="1"/>
</dbReference>
<comment type="subunit">
    <text evidence="4 6">The basal body constitutes a major portion of the flagellar organelle and consists of five rings (E,L,P,S, and M) mounted on a central rod. The rod consists of about 26 subunits of FlgG in the distal portion, and FlgB, FlgC and FlgF are thought to build up the proximal portion of the rod with about 6 subunits each.</text>
</comment>
<comment type="similarity">
    <text evidence="2 6">Belongs to the flagella basal body rod proteins family.</text>
</comment>
<keyword evidence="11" id="KW-1185">Reference proteome</keyword>
<evidence type="ECO:0000313" key="10">
    <source>
        <dbReference type="EMBL" id="AKJ69713.1"/>
    </source>
</evidence>
<feature type="domain" description="Flagellar hook protein FlgE/F/G-like D1" evidence="9">
    <location>
        <begin position="82"/>
        <end position="147"/>
    </location>
</feature>
<dbReference type="STRING" id="445709.ABW99_17380"/>
<dbReference type="OrthoDB" id="9804559at2"/>
<gene>
    <name evidence="10" type="primary">flgF</name>
    <name evidence="10" type="ORF">ABW99_17380</name>
</gene>
<dbReference type="GO" id="GO:0030694">
    <property type="term" value="C:bacterial-type flagellum basal body, rod"/>
    <property type="evidence" value="ECO:0007669"/>
    <property type="project" value="UniProtKB-UniRule"/>
</dbReference>
<dbReference type="NCBIfam" id="NF009280">
    <property type="entry name" value="PRK12640.1"/>
    <property type="match status" value="1"/>
</dbReference>
<feature type="domain" description="Flagellar basal body rod protein N-terminal" evidence="7">
    <location>
        <begin position="5"/>
        <end position="35"/>
    </location>
</feature>
<evidence type="ECO:0000256" key="3">
    <source>
        <dbReference type="ARBA" id="ARBA00023143"/>
    </source>
</evidence>
<accession>A0A0G3ERK5</accession>
<dbReference type="NCBIfam" id="TIGR03506">
    <property type="entry name" value="FlgEFG_subfam"/>
    <property type="match status" value="1"/>
</dbReference>
<dbReference type="AlphaFoldDB" id="A0A0G3ERK5"/>
<dbReference type="InterPro" id="IPR010930">
    <property type="entry name" value="Flg_bb/hook_C_dom"/>
</dbReference>
<dbReference type="PATRIC" id="fig|445709.3.peg.3670"/>
<dbReference type="InterPro" id="IPR001444">
    <property type="entry name" value="Flag_bb_rod_N"/>
</dbReference>